<keyword evidence="2" id="KW-0472">Membrane</keyword>
<evidence type="ECO:0000313" key="4">
    <source>
        <dbReference type="Proteomes" id="UP000800036"/>
    </source>
</evidence>
<feature type="transmembrane region" description="Helical" evidence="2">
    <location>
        <begin position="6"/>
        <end position="32"/>
    </location>
</feature>
<organism evidence="3 4">
    <name type="scientific">Bimuria novae-zelandiae CBS 107.79</name>
    <dbReference type="NCBI Taxonomy" id="1447943"/>
    <lineage>
        <taxon>Eukaryota</taxon>
        <taxon>Fungi</taxon>
        <taxon>Dikarya</taxon>
        <taxon>Ascomycota</taxon>
        <taxon>Pezizomycotina</taxon>
        <taxon>Dothideomycetes</taxon>
        <taxon>Pleosporomycetidae</taxon>
        <taxon>Pleosporales</taxon>
        <taxon>Massarineae</taxon>
        <taxon>Didymosphaeriaceae</taxon>
        <taxon>Bimuria</taxon>
    </lineage>
</organism>
<accession>A0A6A5VPB5</accession>
<evidence type="ECO:0000313" key="3">
    <source>
        <dbReference type="EMBL" id="KAF1979184.1"/>
    </source>
</evidence>
<dbReference type="PROSITE" id="PS51257">
    <property type="entry name" value="PROKAR_LIPOPROTEIN"/>
    <property type="match status" value="1"/>
</dbReference>
<dbReference type="OrthoDB" id="3795037at2759"/>
<keyword evidence="2" id="KW-1133">Transmembrane helix</keyword>
<keyword evidence="4" id="KW-1185">Reference proteome</keyword>
<dbReference type="Proteomes" id="UP000800036">
    <property type="component" value="Unassembled WGS sequence"/>
</dbReference>
<gene>
    <name evidence="3" type="ORF">BU23DRAFT_549212</name>
</gene>
<sequence>MDKDLIALCVMLGLLIIFPFFTVVFTLGCVSYSRTKAWDRARTQAAANLESSTTLLNTSDDDDSEFYDTDDENEANERKAEEVRDNMLTFGQKWRKEFGKCWKGKGVAQIQKERERVERKKLAKAVAKEMERRERRRARKAEREVQEDGLPPYKQ</sequence>
<feature type="compositionally biased region" description="Acidic residues" evidence="1">
    <location>
        <begin position="59"/>
        <end position="74"/>
    </location>
</feature>
<proteinExistence type="predicted"/>
<feature type="region of interest" description="Disordered" evidence="1">
    <location>
        <begin position="128"/>
        <end position="155"/>
    </location>
</feature>
<name>A0A6A5VPB5_9PLEO</name>
<evidence type="ECO:0000256" key="2">
    <source>
        <dbReference type="SAM" id="Phobius"/>
    </source>
</evidence>
<dbReference type="EMBL" id="ML976658">
    <property type="protein sequence ID" value="KAF1979184.1"/>
    <property type="molecule type" value="Genomic_DNA"/>
</dbReference>
<feature type="region of interest" description="Disordered" evidence="1">
    <location>
        <begin position="52"/>
        <end position="82"/>
    </location>
</feature>
<dbReference type="AlphaFoldDB" id="A0A6A5VPB5"/>
<reference evidence="3" key="1">
    <citation type="journal article" date="2020" name="Stud. Mycol.">
        <title>101 Dothideomycetes genomes: a test case for predicting lifestyles and emergence of pathogens.</title>
        <authorList>
            <person name="Haridas S."/>
            <person name="Albert R."/>
            <person name="Binder M."/>
            <person name="Bloem J."/>
            <person name="Labutti K."/>
            <person name="Salamov A."/>
            <person name="Andreopoulos B."/>
            <person name="Baker S."/>
            <person name="Barry K."/>
            <person name="Bills G."/>
            <person name="Bluhm B."/>
            <person name="Cannon C."/>
            <person name="Castanera R."/>
            <person name="Culley D."/>
            <person name="Daum C."/>
            <person name="Ezra D."/>
            <person name="Gonzalez J."/>
            <person name="Henrissat B."/>
            <person name="Kuo A."/>
            <person name="Liang C."/>
            <person name="Lipzen A."/>
            <person name="Lutzoni F."/>
            <person name="Magnuson J."/>
            <person name="Mondo S."/>
            <person name="Nolan M."/>
            <person name="Ohm R."/>
            <person name="Pangilinan J."/>
            <person name="Park H.-J."/>
            <person name="Ramirez L."/>
            <person name="Alfaro M."/>
            <person name="Sun H."/>
            <person name="Tritt A."/>
            <person name="Yoshinaga Y."/>
            <person name="Zwiers L.-H."/>
            <person name="Turgeon B."/>
            <person name="Goodwin S."/>
            <person name="Spatafora J."/>
            <person name="Crous P."/>
            <person name="Grigoriev I."/>
        </authorList>
    </citation>
    <scope>NUCLEOTIDE SEQUENCE</scope>
    <source>
        <strain evidence="3">CBS 107.79</strain>
    </source>
</reference>
<protein>
    <submittedName>
        <fullName evidence="3">Uncharacterized protein</fullName>
    </submittedName>
</protein>
<keyword evidence="2" id="KW-0812">Transmembrane</keyword>
<evidence type="ECO:0000256" key="1">
    <source>
        <dbReference type="SAM" id="MobiDB-lite"/>
    </source>
</evidence>